<dbReference type="GO" id="GO:0005871">
    <property type="term" value="C:kinesin complex"/>
    <property type="evidence" value="ECO:0007669"/>
    <property type="project" value="InterPro"/>
</dbReference>
<dbReference type="InterPro" id="IPR011990">
    <property type="entry name" value="TPR-like_helical_dom_sf"/>
</dbReference>
<dbReference type="KEGG" id="glj:GKIL_0592"/>
<dbReference type="PANTHER" id="PTHR45783:SF3">
    <property type="entry name" value="KINESIN LIGHT CHAIN"/>
    <property type="match status" value="1"/>
</dbReference>
<evidence type="ECO:0000256" key="2">
    <source>
        <dbReference type="ARBA" id="ARBA00009622"/>
    </source>
</evidence>
<dbReference type="eggNOG" id="COG4995">
    <property type="taxonomic scope" value="Bacteria"/>
</dbReference>
<dbReference type="PROSITE" id="PS50005">
    <property type="entry name" value="TPR"/>
    <property type="match status" value="4"/>
</dbReference>
<keyword evidence="3" id="KW-0963">Cytoplasm</keyword>
<feature type="repeat" description="TPR" evidence="10">
    <location>
        <begin position="68"/>
        <end position="101"/>
    </location>
</feature>
<dbReference type="PANTHER" id="PTHR45783">
    <property type="entry name" value="KINESIN LIGHT CHAIN"/>
    <property type="match status" value="1"/>
</dbReference>
<organism evidence="12 13">
    <name type="scientific">Gloeobacter kilaueensis (strain ATCC BAA-2537 / CCAP 1431/1 / ULC 316 / JS1)</name>
    <dbReference type="NCBI Taxonomy" id="1183438"/>
    <lineage>
        <taxon>Bacteria</taxon>
        <taxon>Bacillati</taxon>
        <taxon>Cyanobacteriota</taxon>
        <taxon>Cyanophyceae</taxon>
        <taxon>Gloeobacterales</taxon>
        <taxon>Gloeobacteraceae</taxon>
        <taxon>Gloeobacter</taxon>
    </lineage>
</organism>
<dbReference type="STRING" id="1183438.GKIL_0592"/>
<feature type="repeat" description="TPR" evidence="10">
    <location>
        <begin position="152"/>
        <end position="185"/>
    </location>
</feature>
<keyword evidence="6 10" id="KW-0802">TPR repeat</keyword>
<accession>U5QDD0</accession>
<proteinExistence type="inferred from homology"/>
<dbReference type="EMBL" id="CP003587">
    <property type="protein sequence ID" value="AGY56838.1"/>
    <property type="molecule type" value="Genomic_DNA"/>
</dbReference>
<dbReference type="SUPFAM" id="SSF48452">
    <property type="entry name" value="TPR-like"/>
    <property type="match status" value="1"/>
</dbReference>
<dbReference type="Pfam" id="PF13424">
    <property type="entry name" value="TPR_12"/>
    <property type="match status" value="4"/>
</dbReference>
<sequence length="962" mass="105400">MATSLLVGFLSTATGVLSARAQVQQIQQLNAQVQQLLGAGRYAAALAPARAVLALEEKNFGHSDVRIADALVQLATLYRRQGDYGRAEPLYNRALALQEKAFGSVHPAIARTVAGLALLNFEQGHYPRAEGFYRRALAIREKVLGPDDPDVAFSLNGLASLYGTQGKYAQAEQLFQRALAIREKALGPEHPEVAGSLANLAEMDRTLGRYAEAEPLYQRALAILEKTKGVEHPVITVPLDNLAELYRLKGDYTEAERLYRRALAIREKALGPWHPDFASSLNNVAVTLIDQGRYDQAKPLLERALAIRKKGLGLDHPDVAESMTNLAEVAVAQSRYDQAEALYRRALAIVERALGPENADVAAVLVDLAELERWQGRYAQADSLYRRTLAIRTQALGPQHPLLSQALDGLALVAVAQAKPRQGLQWLAQSLDIQEHNLSLTLATGSEKQKRDYLTTLSKTADIALSLHLQAMPGDAAAARLALTTVLRRKGRVLDFLSDDLAVLRQHLDAGDRQNLDELAGLRAQLAAAIFEPPVDEPQPQYRSRTNALTLRAEKLEADLSRRSADFAVRSTPIAIEAVQRQVPAGAALVELVLYRPCNFKATRASNQFGPPRYAAYLVRAGAEPEWLDLGDAARLGTAIGAFRDAVRNRNLPVEQLKGVARALDHRLMQPIRKKLGQTRQILLSPDSQLHLIPFAALVDEQNRYLVEQYTFSYLGSGRDLLRLARLDAPRQPPLIVADPDFDAASGEEAPQLRSIDIRKLHFAPLPATREEGSAIGALWPKARLLTGPEATENALRQVQGPSILHVATHGFFLKRSDQLENPLLRSGLVLAGFNRRESGTDDGVLTALEVSSLDLRGTQLVVLSACDTGLGDVADGEGIYGLRRALTLAGAQSELVSLWKVGDVATKDLMVDYYRQLRSQVGRAEALRQAQLQMIARPELAHPFYWSAFIPSGDWRPVGSN</sequence>
<evidence type="ECO:0000256" key="5">
    <source>
        <dbReference type="ARBA" id="ARBA00022737"/>
    </source>
</evidence>
<dbReference type="eggNOG" id="COG0457">
    <property type="taxonomic scope" value="Bacteria"/>
</dbReference>
<dbReference type="InterPro" id="IPR015792">
    <property type="entry name" value="Kinesin_light_repeat"/>
</dbReference>
<protein>
    <submittedName>
        <fullName evidence="12">Cellulose synthase subunit BcsC</fullName>
    </submittedName>
</protein>
<dbReference type="PROSITE" id="PS01160">
    <property type="entry name" value="KINESIN_LIGHT"/>
    <property type="match status" value="1"/>
</dbReference>
<dbReference type="PATRIC" id="fig|1183438.3.peg.592"/>
<dbReference type="Pfam" id="PF12770">
    <property type="entry name" value="CHAT"/>
    <property type="match status" value="1"/>
</dbReference>
<evidence type="ECO:0000256" key="1">
    <source>
        <dbReference type="ARBA" id="ARBA00004245"/>
    </source>
</evidence>
<evidence type="ECO:0000313" key="13">
    <source>
        <dbReference type="Proteomes" id="UP000017396"/>
    </source>
</evidence>
<dbReference type="GO" id="GO:0005737">
    <property type="term" value="C:cytoplasm"/>
    <property type="evidence" value="ECO:0007669"/>
    <property type="project" value="TreeGrafter"/>
</dbReference>
<evidence type="ECO:0000256" key="3">
    <source>
        <dbReference type="ARBA" id="ARBA00022490"/>
    </source>
</evidence>
<dbReference type="HOGENOM" id="CLU_002404_1_0_3"/>
<dbReference type="AlphaFoldDB" id="U5QDD0"/>
<evidence type="ECO:0000256" key="8">
    <source>
        <dbReference type="ARBA" id="ARBA00023175"/>
    </source>
</evidence>
<dbReference type="Gene3D" id="1.25.40.10">
    <property type="entry name" value="Tetratricopeptide repeat domain"/>
    <property type="match status" value="2"/>
</dbReference>
<evidence type="ECO:0000256" key="4">
    <source>
        <dbReference type="ARBA" id="ARBA00022701"/>
    </source>
</evidence>
<keyword evidence="5" id="KW-0677">Repeat</keyword>
<dbReference type="SMART" id="SM00028">
    <property type="entry name" value="TPR"/>
    <property type="match status" value="9"/>
</dbReference>
<dbReference type="GO" id="GO:0005874">
    <property type="term" value="C:microtubule"/>
    <property type="evidence" value="ECO:0007669"/>
    <property type="project" value="UniProtKB-KW"/>
</dbReference>
<evidence type="ECO:0000256" key="9">
    <source>
        <dbReference type="ARBA" id="ARBA00023212"/>
    </source>
</evidence>
<evidence type="ECO:0000313" key="12">
    <source>
        <dbReference type="EMBL" id="AGY56838.1"/>
    </source>
</evidence>
<dbReference type="InterPro" id="IPR024983">
    <property type="entry name" value="CHAT_dom"/>
</dbReference>
<keyword evidence="8" id="KW-0505">Motor protein</keyword>
<evidence type="ECO:0000256" key="7">
    <source>
        <dbReference type="ARBA" id="ARBA00023054"/>
    </source>
</evidence>
<dbReference type="RefSeq" id="WP_023171874.1">
    <property type="nucleotide sequence ID" value="NC_022600.1"/>
</dbReference>
<evidence type="ECO:0000259" key="11">
    <source>
        <dbReference type="Pfam" id="PF12770"/>
    </source>
</evidence>
<comment type="similarity">
    <text evidence="2">Belongs to the kinesin light chain family.</text>
</comment>
<dbReference type="GO" id="GO:0007018">
    <property type="term" value="P:microtubule-based movement"/>
    <property type="evidence" value="ECO:0007669"/>
    <property type="project" value="TreeGrafter"/>
</dbReference>
<evidence type="ECO:0000256" key="6">
    <source>
        <dbReference type="ARBA" id="ARBA00022803"/>
    </source>
</evidence>
<comment type="subcellular location">
    <subcellularLocation>
        <location evidence="1">Cytoplasm</location>
        <location evidence="1">Cytoskeleton</location>
    </subcellularLocation>
</comment>
<gene>
    <name evidence="12" type="ORF">GKIL_0592</name>
</gene>
<dbReference type="InterPro" id="IPR002151">
    <property type="entry name" value="Kinesin_light"/>
</dbReference>
<feature type="repeat" description="TPR" evidence="10">
    <location>
        <begin position="236"/>
        <end position="269"/>
    </location>
</feature>
<name>U5QDD0_GLOK1</name>
<feature type="domain" description="CHAT" evidence="11">
    <location>
        <begin position="660"/>
        <end position="955"/>
    </location>
</feature>
<keyword evidence="13" id="KW-1185">Reference proteome</keyword>
<reference evidence="12 13" key="1">
    <citation type="journal article" date="2013" name="PLoS ONE">
        <title>Cultivation and Complete Genome Sequencing of Gloeobacter kilaueensis sp. nov., from a Lava Cave in Kilauea Caldera, Hawai'i.</title>
        <authorList>
            <person name="Saw J.H."/>
            <person name="Schatz M."/>
            <person name="Brown M.V."/>
            <person name="Kunkel D.D."/>
            <person name="Foster J.S."/>
            <person name="Shick H."/>
            <person name="Christensen S."/>
            <person name="Hou S."/>
            <person name="Wan X."/>
            <person name="Donachie S.P."/>
        </authorList>
    </citation>
    <scope>NUCLEOTIDE SEQUENCE [LARGE SCALE GENOMIC DNA]</scope>
    <source>
        <strain evidence="13">JS</strain>
    </source>
</reference>
<dbReference type="Pfam" id="PF13374">
    <property type="entry name" value="TPR_10"/>
    <property type="match status" value="1"/>
</dbReference>
<keyword evidence="4" id="KW-0493">Microtubule</keyword>
<feature type="repeat" description="TPR" evidence="10">
    <location>
        <begin position="320"/>
        <end position="353"/>
    </location>
</feature>
<dbReference type="InterPro" id="IPR019734">
    <property type="entry name" value="TPR_rpt"/>
</dbReference>
<dbReference type="GO" id="GO:0019894">
    <property type="term" value="F:kinesin binding"/>
    <property type="evidence" value="ECO:0007669"/>
    <property type="project" value="TreeGrafter"/>
</dbReference>
<evidence type="ECO:0000256" key="10">
    <source>
        <dbReference type="PROSITE-ProRule" id="PRU00339"/>
    </source>
</evidence>
<dbReference type="Proteomes" id="UP000017396">
    <property type="component" value="Chromosome"/>
</dbReference>
<keyword evidence="9" id="KW-0206">Cytoskeleton</keyword>
<keyword evidence="7" id="KW-0175">Coiled coil</keyword>